<dbReference type="RefSeq" id="WP_010922009.1">
    <property type="nucleotide sequence ID" value="NZ_CAAHII010000001.1"/>
</dbReference>
<evidence type="ECO:0000313" key="9">
    <source>
        <dbReference type="Proteomes" id="UP000274496"/>
    </source>
</evidence>
<dbReference type="GO" id="GO:0006421">
    <property type="term" value="P:asparaginyl-tRNA aminoacylation"/>
    <property type="evidence" value="ECO:0007669"/>
    <property type="project" value="TreeGrafter"/>
</dbReference>
<dbReference type="AlphaFoldDB" id="A0A4U7ISF1"/>
<dbReference type="InterPro" id="IPR006195">
    <property type="entry name" value="aa-tRNA-synth_II"/>
</dbReference>
<name>A0A4U7ISF1_STRPY</name>
<dbReference type="Gene3D" id="3.30.930.10">
    <property type="entry name" value="Bira Bifunctional Protein, Domain 2"/>
    <property type="match status" value="1"/>
</dbReference>
<evidence type="ECO:0000256" key="1">
    <source>
        <dbReference type="ARBA" id="ARBA00022598"/>
    </source>
</evidence>
<dbReference type="PROSITE" id="PS50862">
    <property type="entry name" value="AA_TRNA_LIGASE_II"/>
    <property type="match status" value="1"/>
</dbReference>
<protein>
    <submittedName>
        <fullName evidence="7">Asparagine ligase A</fullName>
    </submittedName>
    <submittedName>
        <fullName evidence="8">Asparagine synthetase A</fullName>
        <ecNumber evidence="8">6.1.1.22</ecNumber>
    </submittedName>
</protein>
<feature type="domain" description="Aminoacyl-transfer RNA synthetases class-II family profile" evidence="6">
    <location>
        <begin position="46"/>
        <end position="274"/>
    </location>
</feature>
<sequence length="274" mass="31994">MGLGSDSLPVKISLFDVDTYLADSMQFHLEYILRLFPKSGVHYLMPTFRGEAVDHRHLSQFYHSECEIEGDLHYVMNLVDRYIKFLVSEILRECRDSIFAITKDVSHLESFIDRKIPIITFEEACTILENEIDSLEYNDEHHFYVLTDVGEKKLMEHFEGVVWVKNYPCKSVPFYQRFSTDHLFAYNADLLLGIGETVGCGERCETYEEVVENMNYLQVDASEYSWYLEMKKTRPMKSSGFGLGVERLIAWILKCDDVRKVQLISRENGIDYLP</sequence>
<evidence type="ECO:0000313" key="7">
    <source>
        <dbReference type="EMBL" id="VDC38723.1"/>
    </source>
</evidence>
<keyword evidence="4" id="KW-0648">Protein biosynthesis</keyword>
<reference evidence="8 10" key="2">
    <citation type="submission" date="2019-04" db="EMBL/GenBank/DDBJ databases">
        <authorList>
            <consortium name="Pathogen Informatics"/>
        </authorList>
    </citation>
    <scope>NUCLEOTIDE SEQUENCE [LARGE SCALE GENOMIC DNA]</scope>
    <source>
        <strain evidence="8 10">K36395</strain>
    </source>
</reference>
<dbReference type="SUPFAM" id="SSF55681">
    <property type="entry name" value="Class II aaRS and biotin synthetases"/>
    <property type="match status" value="1"/>
</dbReference>
<reference evidence="7 9" key="1">
    <citation type="submission" date="2018-10" db="EMBL/GenBank/DDBJ databases">
        <authorList>
            <person name="Rosinski-Chupin I."/>
        </authorList>
    </citation>
    <scope>NUCLEOTIDE SEQUENCE [LARGE SCALE GENOMIC DNA]</scope>
    <source>
        <strain evidence="7 9">S119</strain>
    </source>
</reference>
<dbReference type="NCBIfam" id="NF005053">
    <property type="entry name" value="PRK06462.1-3"/>
    <property type="match status" value="1"/>
</dbReference>
<evidence type="ECO:0000313" key="8">
    <source>
        <dbReference type="EMBL" id="VHC99317.1"/>
    </source>
</evidence>
<keyword evidence="5" id="KW-0030">Aminoacyl-tRNA synthetase</keyword>
<evidence type="ECO:0000256" key="5">
    <source>
        <dbReference type="ARBA" id="ARBA00023146"/>
    </source>
</evidence>
<dbReference type="EC" id="6.1.1.22" evidence="8"/>
<dbReference type="InterPro" id="IPR045864">
    <property type="entry name" value="aa-tRNA-synth_II/BPL/LPL"/>
</dbReference>
<proteinExistence type="predicted"/>
<evidence type="ECO:0000256" key="4">
    <source>
        <dbReference type="ARBA" id="ARBA00022917"/>
    </source>
</evidence>
<dbReference type="GO" id="GO:0005524">
    <property type="term" value="F:ATP binding"/>
    <property type="evidence" value="ECO:0007669"/>
    <property type="project" value="UniProtKB-KW"/>
</dbReference>
<evidence type="ECO:0000256" key="3">
    <source>
        <dbReference type="ARBA" id="ARBA00022840"/>
    </source>
</evidence>
<dbReference type="EMBL" id="CAAIJW010000003">
    <property type="protein sequence ID" value="VHC99317.1"/>
    <property type="molecule type" value="Genomic_DNA"/>
</dbReference>
<dbReference type="GO" id="GO:0016740">
    <property type="term" value="F:transferase activity"/>
    <property type="evidence" value="ECO:0007669"/>
    <property type="project" value="UniProtKB-ARBA"/>
</dbReference>
<dbReference type="GO" id="GO:0140096">
    <property type="term" value="F:catalytic activity, acting on a protein"/>
    <property type="evidence" value="ECO:0007669"/>
    <property type="project" value="UniProtKB-ARBA"/>
</dbReference>
<dbReference type="PANTHER" id="PTHR22594:SF34">
    <property type="entry name" value="ASPARAGINE--TRNA LIGASE, MITOCHONDRIAL-RELATED"/>
    <property type="match status" value="1"/>
</dbReference>
<organism evidence="8 10">
    <name type="scientific">Streptococcus pyogenes</name>
    <dbReference type="NCBI Taxonomy" id="1314"/>
    <lineage>
        <taxon>Bacteria</taxon>
        <taxon>Bacillati</taxon>
        <taxon>Bacillota</taxon>
        <taxon>Bacilli</taxon>
        <taxon>Lactobacillales</taxon>
        <taxon>Streptococcaceae</taxon>
        <taxon>Streptococcus</taxon>
    </lineage>
</organism>
<dbReference type="InterPro" id="IPR004364">
    <property type="entry name" value="Aa-tRNA-synt_II"/>
</dbReference>
<dbReference type="EMBL" id="LR031521">
    <property type="protein sequence ID" value="VDC38723.1"/>
    <property type="molecule type" value="Genomic_DNA"/>
</dbReference>
<dbReference type="Proteomes" id="UP000353394">
    <property type="component" value="Unassembled WGS sequence"/>
</dbReference>
<dbReference type="Proteomes" id="UP000274496">
    <property type="component" value="Chromosome"/>
</dbReference>
<keyword evidence="1 8" id="KW-0436">Ligase</keyword>
<dbReference type="PANTHER" id="PTHR22594">
    <property type="entry name" value="ASPARTYL/LYSYL-TRNA SYNTHETASE"/>
    <property type="match status" value="1"/>
</dbReference>
<evidence type="ECO:0000259" key="6">
    <source>
        <dbReference type="PROSITE" id="PS50862"/>
    </source>
</evidence>
<keyword evidence="3" id="KW-0067">ATP-binding</keyword>
<accession>A0A4U7ISF1</accession>
<evidence type="ECO:0000313" key="10">
    <source>
        <dbReference type="Proteomes" id="UP000353394"/>
    </source>
</evidence>
<evidence type="ECO:0000256" key="2">
    <source>
        <dbReference type="ARBA" id="ARBA00022741"/>
    </source>
</evidence>
<keyword evidence="2" id="KW-0547">Nucleotide-binding</keyword>
<dbReference type="GO" id="GO:0004816">
    <property type="term" value="F:asparagine-tRNA ligase activity"/>
    <property type="evidence" value="ECO:0007669"/>
    <property type="project" value="UniProtKB-EC"/>
</dbReference>
<dbReference type="Pfam" id="PF00152">
    <property type="entry name" value="tRNA-synt_2"/>
    <property type="match status" value="1"/>
</dbReference>
<gene>
    <name evidence="8" type="primary">asnS</name>
    <name evidence="8" type="ORF">SAMEA1711581_00415</name>
    <name evidence="7" type="ORF">SP119_0435</name>
</gene>